<dbReference type="HOGENOM" id="CLU_1415062_0_0_1"/>
<gene>
    <name evidence="1" type="ORF">CH063_13062</name>
</gene>
<protein>
    <submittedName>
        <fullName evidence="1">Uncharacterized protein</fullName>
    </submittedName>
</protein>
<evidence type="ECO:0000313" key="2">
    <source>
        <dbReference type="Proteomes" id="UP000007174"/>
    </source>
</evidence>
<evidence type="ECO:0000313" key="1">
    <source>
        <dbReference type="EMBL" id="CCF43329.1"/>
    </source>
</evidence>
<reference evidence="2" key="1">
    <citation type="journal article" date="2012" name="Nat. Genet.">
        <title>Lifestyle transitions in plant pathogenic Colletotrichum fungi deciphered by genome and transcriptome analyses.</title>
        <authorList>
            <person name="O'Connell R.J."/>
            <person name="Thon M.R."/>
            <person name="Hacquard S."/>
            <person name="Amyotte S.G."/>
            <person name="Kleemann J."/>
            <person name="Torres M.F."/>
            <person name="Damm U."/>
            <person name="Buiate E.A."/>
            <person name="Epstein L."/>
            <person name="Alkan N."/>
            <person name="Altmueller J."/>
            <person name="Alvarado-Balderrama L."/>
            <person name="Bauser C.A."/>
            <person name="Becker C."/>
            <person name="Birren B.W."/>
            <person name="Chen Z."/>
            <person name="Choi J."/>
            <person name="Crouch J.A."/>
            <person name="Duvick J.P."/>
            <person name="Farman M.A."/>
            <person name="Gan P."/>
            <person name="Heiman D."/>
            <person name="Henrissat B."/>
            <person name="Howard R.J."/>
            <person name="Kabbage M."/>
            <person name="Koch C."/>
            <person name="Kracher B."/>
            <person name="Kubo Y."/>
            <person name="Law A.D."/>
            <person name="Lebrun M.-H."/>
            <person name="Lee Y.-H."/>
            <person name="Miyara I."/>
            <person name="Moore N."/>
            <person name="Neumann U."/>
            <person name="Nordstroem K."/>
            <person name="Panaccione D.G."/>
            <person name="Panstruga R."/>
            <person name="Place M."/>
            <person name="Proctor R.H."/>
            <person name="Prusky D."/>
            <person name="Rech G."/>
            <person name="Reinhardt R."/>
            <person name="Rollins J.A."/>
            <person name="Rounsley S."/>
            <person name="Schardl C.L."/>
            <person name="Schwartz D.C."/>
            <person name="Shenoy N."/>
            <person name="Shirasu K."/>
            <person name="Sikhakolli U.R."/>
            <person name="Stueber K."/>
            <person name="Sukno S.A."/>
            <person name="Sweigard J.A."/>
            <person name="Takano Y."/>
            <person name="Takahara H."/>
            <person name="Trail F."/>
            <person name="van der Does H.C."/>
            <person name="Voll L.M."/>
            <person name="Will I."/>
            <person name="Young S."/>
            <person name="Zeng Q."/>
            <person name="Zhang J."/>
            <person name="Zhou S."/>
            <person name="Dickman M.B."/>
            <person name="Schulze-Lefert P."/>
            <person name="Ver Loren van Themaat E."/>
            <person name="Ma L.-J."/>
            <person name="Vaillancourt L.J."/>
        </authorList>
    </citation>
    <scope>NUCLEOTIDE SEQUENCE [LARGE SCALE GENOMIC DNA]</scope>
    <source>
        <strain evidence="2">IMI 349063</strain>
    </source>
</reference>
<proteinExistence type="predicted"/>
<organism evidence="1 2">
    <name type="scientific">Colletotrichum higginsianum (strain IMI 349063)</name>
    <name type="common">Crucifer anthracnose fungus</name>
    <dbReference type="NCBI Taxonomy" id="759273"/>
    <lineage>
        <taxon>Eukaryota</taxon>
        <taxon>Fungi</taxon>
        <taxon>Dikarya</taxon>
        <taxon>Ascomycota</taxon>
        <taxon>Pezizomycotina</taxon>
        <taxon>Sordariomycetes</taxon>
        <taxon>Hypocreomycetidae</taxon>
        <taxon>Glomerellales</taxon>
        <taxon>Glomerellaceae</taxon>
        <taxon>Colletotrichum</taxon>
        <taxon>Colletotrichum destructivum species complex</taxon>
    </lineage>
</organism>
<sequence>MSASTSRLPLANCSGPCISSYIVKIHDLLINTTGTWHSSLCPAPITHSKGSSLSVCSYARSIKSTRSRLLGCRSNWKRFGWTLNPSTKSYSGGTTSLPRPSLALEMSHPQASSATLRFRLRSAMLMPWHIRRPWPKAENCCRLGYTLSGSLKVGYRGSSQRSGLKSSGSGYSSGSRWIAHCTACTTVPLLRK</sequence>
<dbReference type="EMBL" id="CACQ02006019">
    <property type="protein sequence ID" value="CCF43329.1"/>
    <property type="molecule type" value="Genomic_DNA"/>
</dbReference>
<name>H1VSX1_COLHI</name>
<dbReference type="AlphaFoldDB" id="H1VSX1"/>
<dbReference type="Proteomes" id="UP000007174">
    <property type="component" value="Unassembled WGS sequence"/>
</dbReference>
<accession>H1VSX1</accession>